<protein>
    <submittedName>
        <fullName evidence="1">Uncharacterized protein</fullName>
    </submittedName>
</protein>
<reference evidence="1" key="2">
    <citation type="journal article" date="2015" name="Data Brief">
        <title>Shoot transcriptome of the giant reed, Arundo donax.</title>
        <authorList>
            <person name="Barrero R.A."/>
            <person name="Guerrero F.D."/>
            <person name="Moolhuijzen P."/>
            <person name="Goolsby J.A."/>
            <person name="Tidwell J."/>
            <person name="Bellgard S.E."/>
            <person name="Bellgard M.I."/>
        </authorList>
    </citation>
    <scope>NUCLEOTIDE SEQUENCE</scope>
    <source>
        <tissue evidence="1">Shoot tissue taken approximately 20 cm above the soil surface</tissue>
    </source>
</reference>
<accession>A0A0A9A6X3</accession>
<reference evidence="1" key="1">
    <citation type="submission" date="2014-09" db="EMBL/GenBank/DDBJ databases">
        <authorList>
            <person name="Magalhaes I.L.F."/>
            <person name="Oliveira U."/>
            <person name="Santos F.R."/>
            <person name="Vidigal T.H.D.A."/>
            <person name="Brescovit A.D."/>
            <person name="Santos A.J."/>
        </authorList>
    </citation>
    <scope>NUCLEOTIDE SEQUENCE</scope>
    <source>
        <tissue evidence="1">Shoot tissue taken approximately 20 cm above the soil surface</tissue>
    </source>
</reference>
<proteinExistence type="predicted"/>
<evidence type="ECO:0000313" key="1">
    <source>
        <dbReference type="EMBL" id="JAD42792.1"/>
    </source>
</evidence>
<sequence length="29" mass="3337">MVNEMPYYFMHACSVSGSHLAISSRFSKR</sequence>
<organism evidence="1">
    <name type="scientific">Arundo donax</name>
    <name type="common">Giant reed</name>
    <name type="synonym">Donax arundinaceus</name>
    <dbReference type="NCBI Taxonomy" id="35708"/>
    <lineage>
        <taxon>Eukaryota</taxon>
        <taxon>Viridiplantae</taxon>
        <taxon>Streptophyta</taxon>
        <taxon>Embryophyta</taxon>
        <taxon>Tracheophyta</taxon>
        <taxon>Spermatophyta</taxon>
        <taxon>Magnoliopsida</taxon>
        <taxon>Liliopsida</taxon>
        <taxon>Poales</taxon>
        <taxon>Poaceae</taxon>
        <taxon>PACMAD clade</taxon>
        <taxon>Arundinoideae</taxon>
        <taxon>Arundineae</taxon>
        <taxon>Arundo</taxon>
    </lineage>
</organism>
<dbReference type="EMBL" id="GBRH01255103">
    <property type="protein sequence ID" value="JAD42792.1"/>
    <property type="molecule type" value="Transcribed_RNA"/>
</dbReference>
<dbReference type="AlphaFoldDB" id="A0A0A9A6X3"/>
<name>A0A0A9A6X3_ARUDO</name>